<dbReference type="EMBL" id="FOAS01000005">
    <property type="protein sequence ID" value="SEK76701.1"/>
    <property type="molecule type" value="Genomic_DNA"/>
</dbReference>
<dbReference type="PANTHER" id="PTHR34351:SF1">
    <property type="entry name" value="SLR1927 PROTEIN"/>
    <property type="match status" value="1"/>
</dbReference>
<feature type="transmembrane region" description="Helical" evidence="1">
    <location>
        <begin position="62"/>
        <end position="82"/>
    </location>
</feature>
<keyword evidence="1" id="KW-0472">Membrane</keyword>
<protein>
    <submittedName>
        <fullName evidence="2">Uncharacterized conserved protein, DUF58 family, contains vWF domain</fullName>
    </submittedName>
</protein>
<gene>
    <name evidence="2" type="ORF">SAMN05216214_10513</name>
</gene>
<keyword evidence="3" id="KW-1185">Reference proteome</keyword>
<evidence type="ECO:0000313" key="3">
    <source>
        <dbReference type="Proteomes" id="UP000185766"/>
    </source>
</evidence>
<dbReference type="STRING" id="1429083.GCA_001885685_01414"/>
<evidence type="ECO:0000256" key="1">
    <source>
        <dbReference type="SAM" id="Phobius"/>
    </source>
</evidence>
<dbReference type="AlphaFoldDB" id="A0A1H7JPX3"/>
<organism evidence="2 3">
    <name type="scientific">Atopomonas hussainii</name>
    <dbReference type="NCBI Taxonomy" id="1429083"/>
    <lineage>
        <taxon>Bacteria</taxon>
        <taxon>Pseudomonadati</taxon>
        <taxon>Pseudomonadota</taxon>
        <taxon>Gammaproteobacteria</taxon>
        <taxon>Pseudomonadales</taxon>
        <taxon>Pseudomonadaceae</taxon>
        <taxon>Atopomonas</taxon>
    </lineage>
</organism>
<keyword evidence="1" id="KW-1133">Transmembrane helix</keyword>
<dbReference type="Proteomes" id="UP000185766">
    <property type="component" value="Unassembled WGS sequence"/>
</dbReference>
<dbReference type="PANTHER" id="PTHR34351">
    <property type="entry name" value="SLR1927 PROTEIN-RELATED"/>
    <property type="match status" value="1"/>
</dbReference>
<evidence type="ECO:0000313" key="2">
    <source>
        <dbReference type="EMBL" id="SEK76701.1"/>
    </source>
</evidence>
<proteinExistence type="predicted"/>
<accession>A0A1H7JPX3</accession>
<name>A0A1H7JPX3_9GAMM</name>
<keyword evidence="1" id="KW-0812">Transmembrane</keyword>
<sequence length="320" mass="35815">MRSVMSLWRARWQRWLDRRIPAQSEVRLNQRRIFIIPTRQGLGFLLLIALLLIGAINYQNNLAYFLTFWLLSLFLVAILHTYRSLSGLLVRRQVSVPVFAGEEACLPVELVGERRAYQALALGWPPQPLQMADVPANGSTQVELFAHASQRGWLVPGRLRVETRFPLGLFVAWSWLDLDQRVLVYPAPQAGDLPLADAGSQDDDEGVRVIPGGVDDYQGLRSYQPGDNKRRLHWKAFSRGQGLLVKDFAGLAGRDIWLDFAQVGGGVEQRLSRLTHAVLSLYAQSQPFGLRLPGLELAPECSAAHRDACLRALALYGVKA</sequence>
<reference evidence="2 3" key="1">
    <citation type="submission" date="2016-10" db="EMBL/GenBank/DDBJ databases">
        <authorList>
            <person name="de Groot N.N."/>
        </authorList>
    </citation>
    <scope>NUCLEOTIDE SEQUENCE [LARGE SCALE GENOMIC DNA]</scope>
    <source>
        <strain evidence="2 3">JCM 19513</strain>
    </source>
</reference>
<feature type="transmembrane region" description="Helical" evidence="1">
    <location>
        <begin position="33"/>
        <end position="56"/>
    </location>
</feature>